<evidence type="ECO:0000313" key="1">
    <source>
        <dbReference type="EMBL" id="AWI85145.1"/>
    </source>
</evidence>
<dbReference type="InterPro" id="IPR009061">
    <property type="entry name" value="DNA-bd_dom_put_sf"/>
</dbReference>
<dbReference type="Proteomes" id="UP000244915">
    <property type="component" value="Chromosome 2"/>
</dbReference>
<evidence type="ECO:0000313" key="2">
    <source>
        <dbReference type="Proteomes" id="UP000244915"/>
    </source>
</evidence>
<name>A0A2U8HK13_9RHOB</name>
<dbReference type="OrthoDB" id="8452166at2"/>
<evidence type="ECO:0008006" key="3">
    <source>
        <dbReference type="Google" id="ProtNLM"/>
    </source>
</evidence>
<gene>
    <name evidence="1" type="ORF">CEW88_15450</name>
</gene>
<protein>
    <recommendedName>
        <fullName evidence="3">Transcriptional regulator, AlpA family</fullName>
    </recommendedName>
</protein>
<organism evidence="1 2">
    <name type="scientific">Alloyangia pacifica</name>
    <dbReference type="NCBI Taxonomy" id="311180"/>
    <lineage>
        <taxon>Bacteria</taxon>
        <taxon>Pseudomonadati</taxon>
        <taxon>Pseudomonadota</taxon>
        <taxon>Alphaproteobacteria</taxon>
        <taxon>Rhodobacterales</taxon>
        <taxon>Roseobacteraceae</taxon>
        <taxon>Alloyangia</taxon>
    </lineage>
</organism>
<sequence length="91" mass="10244">MPPVRMAHVQPAEFAVEARPLAYVSAKTLSILMDISESTIWDWTRKGHLPKPRKMPSGATRWKWSEVEKFIDGAAESPDDADPILRASRGR</sequence>
<dbReference type="KEGG" id="ypac:CEW88_15450"/>
<dbReference type="Gene3D" id="1.10.238.160">
    <property type="match status" value="1"/>
</dbReference>
<reference evidence="1 2" key="1">
    <citation type="submission" date="2017-06" db="EMBL/GenBank/DDBJ databases">
        <title>Yangia sp. YSBP01 complete genome sequence.</title>
        <authorList>
            <person name="Woo J.-H."/>
            <person name="Kim H.-S."/>
        </authorList>
    </citation>
    <scope>NUCLEOTIDE SEQUENCE [LARGE SCALE GENOMIC DNA]</scope>
    <source>
        <strain evidence="1 2">YSBP01</strain>
    </source>
</reference>
<dbReference type="RefSeq" id="WP_108968630.1">
    <property type="nucleotide sequence ID" value="NZ_CP022190.1"/>
</dbReference>
<dbReference type="SUPFAM" id="SSF46955">
    <property type="entry name" value="Putative DNA-binding domain"/>
    <property type="match status" value="1"/>
</dbReference>
<accession>A0A2U8HK13</accession>
<dbReference type="AlphaFoldDB" id="A0A2U8HK13"/>
<dbReference type="EMBL" id="CP022190">
    <property type="protein sequence ID" value="AWI85145.1"/>
    <property type="molecule type" value="Genomic_DNA"/>
</dbReference>
<proteinExistence type="predicted"/>